<proteinExistence type="inferred from homology"/>
<feature type="domain" description="Helicase C-terminal" evidence="17">
    <location>
        <begin position="480"/>
        <end position="627"/>
    </location>
</feature>
<comment type="catalytic activity">
    <reaction evidence="14 15">
        <text>ATP + H2O = ADP + phosphate + H(+)</text>
        <dbReference type="Rhea" id="RHEA:13065"/>
        <dbReference type="ChEBI" id="CHEBI:15377"/>
        <dbReference type="ChEBI" id="CHEBI:15378"/>
        <dbReference type="ChEBI" id="CHEBI:30616"/>
        <dbReference type="ChEBI" id="CHEBI:43474"/>
        <dbReference type="ChEBI" id="CHEBI:456216"/>
        <dbReference type="EC" id="5.6.2.4"/>
    </reaction>
</comment>
<evidence type="ECO:0000256" key="8">
    <source>
        <dbReference type="ARBA" id="ARBA00023125"/>
    </source>
</evidence>
<keyword evidence="6 15" id="KW-0347">Helicase</keyword>
<dbReference type="Pfam" id="PF17191">
    <property type="entry name" value="RecG_wedge"/>
    <property type="match status" value="1"/>
</dbReference>
<protein>
    <recommendedName>
        <fullName evidence="2 15">ATP-dependent DNA helicase RecG</fullName>
        <ecNumber evidence="13 15">5.6.2.4</ecNumber>
    </recommendedName>
</protein>
<evidence type="ECO:0000256" key="13">
    <source>
        <dbReference type="ARBA" id="ARBA00034808"/>
    </source>
</evidence>
<dbReference type="PANTHER" id="PTHR47964">
    <property type="entry name" value="ATP-DEPENDENT DNA HELICASE HOMOLOG RECG, CHLOROPLASTIC"/>
    <property type="match status" value="1"/>
</dbReference>
<dbReference type="Gene3D" id="3.40.50.300">
    <property type="entry name" value="P-loop containing nucleotide triphosphate hydrolases"/>
    <property type="match status" value="2"/>
</dbReference>
<dbReference type="NCBIfam" id="NF008163">
    <property type="entry name" value="PRK10917.1-1"/>
    <property type="match status" value="1"/>
</dbReference>
<dbReference type="Gene3D" id="2.40.50.140">
    <property type="entry name" value="Nucleic acid-binding proteins"/>
    <property type="match status" value="1"/>
</dbReference>
<dbReference type="Pfam" id="PF00271">
    <property type="entry name" value="Helicase_C"/>
    <property type="match status" value="1"/>
</dbReference>
<comment type="catalytic activity">
    <reaction evidence="12 15">
        <text>Couples ATP hydrolysis with the unwinding of duplex DNA by translocating in the 3'-5' direction.</text>
        <dbReference type="EC" id="5.6.2.4"/>
    </reaction>
</comment>
<keyword evidence="9 15" id="KW-0233">DNA recombination</keyword>
<dbReference type="SMART" id="SM00490">
    <property type="entry name" value="HELICc"/>
    <property type="match status" value="1"/>
</dbReference>
<dbReference type="InterPro" id="IPR047112">
    <property type="entry name" value="RecG/Mfd"/>
</dbReference>
<comment type="similarity">
    <text evidence="1 15">Belongs to the helicase family. RecG subfamily.</text>
</comment>
<feature type="domain" description="Helicase ATP-binding" evidence="16">
    <location>
        <begin position="283"/>
        <end position="447"/>
    </location>
</feature>
<dbReference type="NCBIfam" id="TIGR00643">
    <property type="entry name" value="recG"/>
    <property type="match status" value="1"/>
</dbReference>
<organism evidence="18 19">
    <name type="scientific">Inmirania thermothiophila</name>
    <dbReference type="NCBI Taxonomy" id="1750597"/>
    <lineage>
        <taxon>Bacteria</taxon>
        <taxon>Pseudomonadati</taxon>
        <taxon>Pseudomonadota</taxon>
        <taxon>Gammaproteobacteria</taxon>
        <taxon>Chromatiales</taxon>
        <taxon>Ectothiorhodospiraceae</taxon>
        <taxon>Inmirania</taxon>
    </lineage>
</organism>
<dbReference type="InterPro" id="IPR011545">
    <property type="entry name" value="DEAD/DEAH_box_helicase_dom"/>
</dbReference>
<dbReference type="AlphaFoldDB" id="A0A3N1Y7K6"/>
<keyword evidence="5 15" id="KW-0378">Hydrolase</keyword>
<keyword evidence="8" id="KW-0238">DNA-binding</keyword>
<evidence type="ECO:0000256" key="5">
    <source>
        <dbReference type="ARBA" id="ARBA00022801"/>
    </source>
</evidence>
<dbReference type="InterPro" id="IPR033454">
    <property type="entry name" value="RecG_wedge"/>
</dbReference>
<dbReference type="GO" id="GO:0006281">
    <property type="term" value="P:DNA repair"/>
    <property type="evidence" value="ECO:0007669"/>
    <property type="project" value="UniProtKB-UniRule"/>
</dbReference>
<dbReference type="NCBIfam" id="NF008168">
    <property type="entry name" value="PRK10917.2-2"/>
    <property type="match status" value="1"/>
</dbReference>
<keyword evidence="19" id="KW-1185">Reference proteome</keyword>
<evidence type="ECO:0000259" key="17">
    <source>
        <dbReference type="PROSITE" id="PS51194"/>
    </source>
</evidence>
<dbReference type="FunFam" id="3.40.50.300:FF:000391">
    <property type="entry name" value="ATP-dependent DNA helicase RecG"/>
    <property type="match status" value="1"/>
</dbReference>
<keyword evidence="10 15" id="KW-0234">DNA repair</keyword>
<dbReference type="GO" id="GO:0043138">
    <property type="term" value="F:3'-5' DNA helicase activity"/>
    <property type="evidence" value="ECO:0007669"/>
    <property type="project" value="UniProtKB-EC"/>
</dbReference>
<dbReference type="Pfam" id="PF00270">
    <property type="entry name" value="DEAD"/>
    <property type="match status" value="1"/>
</dbReference>
<evidence type="ECO:0000256" key="3">
    <source>
        <dbReference type="ARBA" id="ARBA00022741"/>
    </source>
</evidence>
<dbReference type="EMBL" id="RJVI01000001">
    <property type="protein sequence ID" value="ROR34498.1"/>
    <property type="molecule type" value="Genomic_DNA"/>
</dbReference>
<dbReference type="GO" id="GO:0006310">
    <property type="term" value="P:DNA recombination"/>
    <property type="evidence" value="ECO:0007669"/>
    <property type="project" value="UniProtKB-UniRule"/>
</dbReference>
<dbReference type="InterPro" id="IPR014001">
    <property type="entry name" value="Helicase_ATP-bd"/>
</dbReference>
<evidence type="ECO:0000259" key="16">
    <source>
        <dbReference type="PROSITE" id="PS51192"/>
    </source>
</evidence>
<evidence type="ECO:0000256" key="15">
    <source>
        <dbReference type="RuleBase" id="RU363016"/>
    </source>
</evidence>
<dbReference type="Proteomes" id="UP000276634">
    <property type="component" value="Unassembled WGS sequence"/>
</dbReference>
<keyword evidence="4 15" id="KW-0227">DNA damage</keyword>
<evidence type="ECO:0000313" key="18">
    <source>
        <dbReference type="EMBL" id="ROR34498.1"/>
    </source>
</evidence>
<comment type="function">
    <text evidence="15">Plays a critical role in recombination and DNA repair. Helps process Holliday junction intermediates to mature products by catalyzing branch migration. Has replication fork regression activity, unwinds stalled or blocked replication forks to make a HJ that can be resolved. Has a DNA unwinding activity characteristic of a DNA helicase with 3'-5' polarity.</text>
</comment>
<evidence type="ECO:0000256" key="7">
    <source>
        <dbReference type="ARBA" id="ARBA00022840"/>
    </source>
</evidence>
<dbReference type="NCBIfam" id="NF008166">
    <property type="entry name" value="PRK10917.1-4"/>
    <property type="match status" value="1"/>
</dbReference>
<accession>A0A3N1Y7K6</accession>
<evidence type="ECO:0000256" key="11">
    <source>
        <dbReference type="ARBA" id="ARBA00023235"/>
    </source>
</evidence>
<keyword evidence="7 15" id="KW-0067">ATP-binding</keyword>
<evidence type="ECO:0000256" key="14">
    <source>
        <dbReference type="ARBA" id="ARBA00048988"/>
    </source>
</evidence>
<dbReference type="GO" id="GO:0016887">
    <property type="term" value="F:ATP hydrolysis activity"/>
    <property type="evidence" value="ECO:0007669"/>
    <property type="project" value="RHEA"/>
</dbReference>
<dbReference type="NCBIfam" id="NF008165">
    <property type="entry name" value="PRK10917.1-3"/>
    <property type="match status" value="1"/>
</dbReference>
<dbReference type="InterPro" id="IPR012340">
    <property type="entry name" value="NA-bd_OB-fold"/>
</dbReference>
<dbReference type="GO" id="GO:0005524">
    <property type="term" value="F:ATP binding"/>
    <property type="evidence" value="ECO:0007669"/>
    <property type="project" value="UniProtKB-KW"/>
</dbReference>
<comment type="caution">
    <text evidence="18">The sequence shown here is derived from an EMBL/GenBank/DDBJ whole genome shotgun (WGS) entry which is preliminary data.</text>
</comment>
<dbReference type="InterPro" id="IPR001650">
    <property type="entry name" value="Helicase_C-like"/>
</dbReference>
<dbReference type="CDD" id="cd04488">
    <property type="entry name" value="RecG_wedge_OBF"/>
    <property type="match status" value="1"/>
</dbReference>
<evidence type="ECO:0000256" key="2">
    <source>
        <dbReference type="ARBA" id="ARBA00017846"/>
    </source>
</evidence>
<dbReference type="InterPro" id="IPR027417">
    <property type="entry name" value="P-loop_NTPase"/>
</dbReference>
<dbReference type="SUPFAM" id="SSF52540">
    <property type="entry name" value="P-loop containing nucleoside triphosphate hydrolases"/>
    <property type="match status" value="2"/>
</dbReference>
<dbReference type="SMART" id="SM00487">
    <property type="entry name" value="DEXDc"/>
    <property type="match status" value="1"/>
</dbReference>
<evidence type="ECO:0000256" key="10">
    <source>
        <dbReference type="ARBA" id="ARBA00023204"/>
    </source>
</evidence>
<dbReference type="InterPro" id="IPR045562">
    <property type="entry name" value="RecG_dom3_C"/>
</dbReference>
<keyword evidence="11" id="KW-0413">Isomerase</keyword>
<evidence type="ECO:0000256" key="4">
    <source>
        <dbReference type="ARBA" id="ARBA00022763"/>
    </source>
</evidence>
<dbReference type="PROSITE" id="PS51194">
    <property type="entry name" value="HELICASE_CTER"/>
    <property type="match status" value="1"/>
</dbReference>
<evidence type="ECO:0000256" key="1">
    <source>
        <dbReference type="ARBA" id="ARBA00007504"/>
    </source>
</evidence>
<name>A0A3N1Y7K6_9GAMM</name>
<evidence type="ECO:0000256" key="6">
    <source>
        <dbReference type="ARBA" id="ARBA00022806"/>
    </source>
</evidence>
<gene>
    <name evidence="18" type="ORF">EDC57_0396</name>
</gene>
<dbReference type="InterPro" id="IPR004609">
    <property type="entry name" value="ATP-dep_DNA_helicase_RecG"/>
</dbReference>
<evidence type="ECO:0000256" key="12">
    <source>
        <dbReference type="ARBA" id="ARBA00034617"/>
    </source>
</evidence>
<evidence type="ECO:0000313" key="19">
    <source>
        <dbReference type="Proteomes" id="UP000276634"/>
    </source>
</evidence>
<dbReference type="PROSITE" id="PS51192">
    <property type="entry name" value="HELICASE_ATP_BIND_1"/>
    <property type="match status" value="1"/>
</dbReference>
<dbReference type="SUPFAM" id="SSF50249">
    <property type="entry name" value="Nucleic acid-binding proteins"/>
    <property type="match status" value="1"/>
</dbReference>
<evidence type="ECO:0000256" key="9">
    <source>
        <dbReference type="ARBA" id="ARBA00023172"/>
    </source>
</evidence>
<dbReference type="EC" id="5.6.2.4" evidence="13 15"/>
<sequence length="692" mass="74272">MRHGMDGAAEQGAAALAGLPGVGARTLERLARLGVRGLGDLLLHLPLRYEDRTRITPLGRLLPGREALVEGEVTAAVEAGGRRRSLQVEITDGSGVLRLRFFHYRAGLKARLRPGVRVGCYGEVRLGPAGLEMVHPEWRLGGARPEPALTPVYPATEGLPQRTLRALAGEALARAGRAETLPAWLREAYGLYPLPDALARLHRPPPGTDPAALADPADPARRRLAFEELLAHQVSLRLLRAQARRRQAPPLAPGGRLAEAFLAALPFELTAAQRRVAEEIGRDLAAPRPMLRLVQGDVGSGKTVVAALAMLAAAEAGWQAALMAPTELLAEQHRANLARWLEPLGLEVVWLGGRVKGAARRAALARIAAGAPAVVGTHALFQDDVRFARLGLVVVDEQHRFGVHQRLALRGKGEAGALVPHQLIMTATPIPRTLAMTAYADLDLSVIDELPPGRTPVRTVTVPAARRGEVVARLRAACAAGRQAYWVCTLVEASEALQAEAAEATAQTLRRALPEVRVGLVHGRMRGEDKERVMRAFAAGEIQLLVATTVIEVGVDVPNATVMVIDNAERLGLAQLHQLRGRVGRGGGESHCVLLYEPSRLGETGRARLAVLRETCDGFEIARRDLALRGPGELLGTRQSGPLALRVADLVRDGDLVPAVQEAAEALIRRDREAAEALVRRWLGGRMAYAEA</sequence>
<dbReference type="Pfam" id="PF19833">
    <property type="entry name" value="RecG_dom3_C"/>
    <property type="match status" value="1"/>
</dbReference>
<dbReference type="PANTHER" id="PTHR47964:SF1">
    <property type="entry name" value="ATP-DEPENDENT DNA HELICASE HOMOLOG RECG, CHLOROPLASTIC"/>
    <property type="match status" value="1"/>
</dbReference>
<reference evidence="18 19" key="1">
    <citation type="submission" date="2018-11" db="EMBL/GenBank/DDBJ databases">
        <title>Genomic Encyclopedia of Type Strains, Phase IV (KMG-IV): sequencing the most valuable type-strain genomes for metagenomic binning, comparative biology and taxonomic classification.</title>
        <authorList>
            <person name="Goeker M."/>
        </authorList>
    </citation>
    <scope>NUCLEOTIDE SEQUENCE [LARGE SCALE GENOMIC DNA]</scope>
    <source>
        <strain evidence="18 19">DSM 100275</strain>
    </source>
</reference>
<keyword evidence="3 15" id="KW-0547">Nucleotide-binding</keyword>
<dbReference type="GO" id="GO:0003677">
    <property type="term" value="F:DNA binding"/>
    <property type="evidence" value="ECO:0007669"/>
    <property type="project" value="UniProtKB-KW"/>
</dbReference>